<evidence type="ECO:0000313" key="3">
    <source>
        <dbReference type="Proteomes" id="UP001529510"/>
    </source>
</evidence>
<feature type="compositionally biased region" description="Polar residues" evidence="1">
    <location>
        <begin position="99"/>
        <end position="109"/>
    </location>
</feature>
<gene>
    <name evidence="2" type="ORF">M9458_033434</name>
</gene>
<reference evidence="2 3" key="1">
    <citation type="submission" date="2024-05" db="EMBL/GenBank/DDBJ databases">
        <title>Genome sequencing and assembly of Indian major carp, Cirrhinus mrigala (Hamilton, 1822).</title>
        <authorList>
            <person name="Mohindra V."/>
            <person name="Chowdhury L.M."/>
            <person name="Lal K."/>
            <person name="Jena J.K."/>
        </authorList>
    </citation>
    <scope>NUCLEOTIDE SEQUENCE [LARGE SCALE GENOMIC DNA]</scope>
    <source>
        <strain evidence="2">CM1030</strain>
        <tissue evidence="2">Blood</tissue>
    </source>
</reference>
<protein>
    <submittedName>
        <fullName evidence="2">Uncharacterized protein</fullName>
    </submittedName>
</protein>
<comment type="caution">
    <text evidence="2">The sequence shown here is derived from an EMBL/GenBank/DDBJ whole genome shotgun (WGS) entry which is preliminary data.</text>
</comment>
<evidence type="ECO:0000256" key="1">
    <source>
        <dbReference type="SAM" id="MobiDB-lite"/>
    </source>
</evidence>
<name>A0ABD0PGD8_CIRMR</name>
<dbReference type="EMBL" id="JAMKFB020000016">
    <property type="protein sequence ID" value="KAL0173123.1"/>
    <property type="molecule type" value="Genomic_DNA"/>
</dbReference>
<proteinExistence type="predicted"/>
<dbReference type="Proteomes" id="UP001529510">
    <property type="component" value="Unassembled WGS sequence"/>
</dbReference>
<sequence length="136" mass="15639">GMPPFNVDKEPMLVYLSHFSLLDLSENEPFKSDYVKENHHDEIHSSFQTCVRYDTERDRDSVPYSTVVFGGPYQNHSSCPPAYVRSESTQPLPPPYENVSPSGSVSKNSTGREENEELWEDFPMLRSLEIRDTDHI</sequence>
<accession>A0ABD0PGD8</accession>
<organism evidence="2 3">
    <name type="scientific">Cirrhinus mrigala</name>
    <name type="common">Mrigala</name>
    <dbReference type="NCBI Taxonomy" id="683832"/>
    <lineage>
        <taxon>Eukaryota</taxon>
        <taxon>Metazoa</taxon>
        <taxon>Chordata</taxon>
        <taxon>Craniata</taxon>
        <taxon>Vertebrata</taxon>
        <taxon>Euteleostomi</taxon>
        <taxon>Actinopterygii</taxon>
        <taxon>Neopterygii</taxon>
        <taxon>Teleostei</taxon>
        <taxon>Ostariophysi</taxon>
        <taxon>Cypriniformes</taxon>
        <taxon>Cyprinidae</taxon>
        <taxon>Labeoninae</taxon>
        <taxon>Labeonini</taxon>
        <taxon>Cirrhinus</taxon>
    </lineage>
</organism>
<evidence type="ECO:0000313" key="2">
    <source>
        <dbReference type="EMBL" id="KAL0173123.1"/>
    </source>
</evidence>
<feature type="region of interest" description="Disordered" evidence="1">
    <location>
        <begin position="79"/>
        <end position="120"/>
    </location>
</feature>
<feature type="non-terminal residue" evidence="2">
    <location>
        <position position="1"/>
    </location>
</feature>
<dbReference type="AlphaFoldDB" id="A0ABD0PGD8"/>
<keyword evidence="3" id="KW-1185">Reference proteome</keyword>